<feature type="compositionally biased region" description="Basic and acidic residues" evidence="1">
    <location>
        <begin position="12"/>
        <end position="23"/>
    </location>
</feature>
<sequence>MRSTCGARLRAPKQDRDGADPKSRGVASAKPTVTTGSEDARVNKNPPGKKKPQKDWDINYDPADRNESRMR</sequence>
<dbReference type="EMBL" id="WUEP01000006">
    <property type="protein sequence ID" value="NEH91425.1"/>
    <property type="molecule type" value="Genomic_DNA"/>
</dbReference>
<evidence type="ECO:0000313" key="2">
    <source>
        <dbReference type="EMBL" id="NEH91425.1"/>
    </source>
</evidence>
<dbReference type="RefSeq" id="WP_163877340.1">
    <property type="nucleotide sequence ID" value="NZ_WUEP01000006.1"/>
</dbReference>
<gene>
    <name evidence="2" type="ORF">GR206_10280</name>
</gene>
<reference evidence="2 3" key="1">
    <citation type="submission" date="2019-12" db="EMBL/GenBank/DDBJ databases">
        <title>Rhizobium genotypes associated with high levels of biological nitrogen fixation by grain legumes in a temperate-maritime cropping system.</title>
        <authorList>
            <person name="Maluk M."/>
            <person name="Francesc Ferrando Molina F."/>
            <person name="Lopez Del Egido L."/>
            <person name="Lafos M."/>
            <person name="Langarica-Fuentes A."/>
            <person name="Gebre Yohannes G."/>
            <person name="Young M.W."/>
            <person name="Martin P."/>
            <person name="Gantlett R."/>
            <person name="Kenicer G."/>
            <person name="Hawes C."/>
            <person name="Begg G.S."/>
            <person name="Quilliam R.S."/>
            <person name="Squire G.R."/>
            <person name="Poole P.S."/>
            <person name="Young P.W."/>
            <person name="Iannetta P.M."/>
            <person name="James E.K."/>
        </authorList>
    </citation>
    <scope>NUCLEOTIDE SEQUENCE [LARGE SCALE GENOMIC DNA]</scope>
    <source>
        <strain evidence="2 3">JHI2449</strain>
    </source>
</reference>
<organism evidence="2 3">
    <name type="scientific">Rhizobium laguerreae</name>
    <dbReference type="NCBI Taxonomy" id="1076926"/>
    <lineage>
        <taxon>Bacteria</taxon>
        <taxon>Pseudomonadati</taxon>
        <taxon>Pseudomonadota</taxon>
        <taxon>Alphaproteobacteria</taxon>
        <taxon>Hyphomicrobiales</taxon>
        <taxon>Rhizobiaceae</taxon>
        <taxon>Rhizobium/Agrobacterium group</taxon>
        <taxon>Rhizobium</taxon>
    </lineage>
</organism>
<feature type="compositionally biased region" description="Basic and acidic residues" evidence="1">
    <location>
        <begin position="53"/>
        <end position="71"/>
    </location>
</feature>
<comment type="caution">
    <text evidence="2">The sequence shown here is derived from an EMBL/GenBank/DDBJ whole genome shotgun (WGS) entry which is preliminary data.</text>
</comment>
<accession>A0A6N9ZE73</accession>
<name>A0A6N9ZE73_9HYPH</name>
<proteinExistence type="predicted"/>
<dbReference type="AlphaFoldDB" id="A0A6N9ZE73"/>
<feature type="region of interest" description="Disordered" evidence="1">
    <location>
        <begin position="1"/>
        <end position="71"/>
    </location>
</feature>
<evidence type="ECO:0000256" key="1">
    <source>
        <dbReference type="SAM" id="MobiDB-lite"/>
    </source>
</evidence>
<evidence type="ECO:0000313" key="3">
    <source>
        <dbReference type="Proteomes" id="UP000468864"/>
    </source>
</evidence>
<dbReference type="Proteomes" id="UP000468864">
    <property type="component" value="Unassembled WGS sequence"/>
</dbReference>
<protein>
    <submittedName>
        <fullName evidence="2">Uncharacterized protein</fullName>
    </submittedName>
</protein>